<dbReference type="OrthoDB" id="9804658at2759"/>
<dbReference type="AlphaFoldDB" id="A0A6P6CUE5"/>
<dbReference type="Pfam" id="PF00021">
    <property type="entry name" value="UPAR_LY6"/>
    <property type="match status" value="1"/>
</dbReference>
<feature type="chain" id="PRO_5027997578" evidence="1">
    <location>
        <begin position="22"/>
        <end position="127"/>
    </location>
</feature>
<dbReference type="InterPro" id="IPR016054">
    <property type="entry name" value="LY6_UPA_recep-like"/>
</dbReference>
<dbReference type="KEGG" id="pvp:105296865"/>
<accession>A0A6P6CUE5</accession>
<reference evidence="4" key="1">
    <citation type="submission" date="2025-08" db="UniProtKB">
        <authorList>
            <consortium name="RefSeq"/>
        </authorList>
    </citation>
    <scope>IDENTIFICATION</scope>
    <source>
        <tissue evidence="4">Kidney</tissue>
    </source>
</reference>
<feature type="signal peptide" evidence="1">
    <location>
        <begin position="1"/>
        <end position="21"/>
    </location>
</feature>
<evidence type="ECO:0000256" key="1">
    <source>
        <dbReference type="SAM" id="SignalP"/>
    </source>
</evidence>
<name>A0A6P6CUE5_PTEVA</name>
<dbReference type="GeneID" id="105296865"/>
<organism evidence="3 4">
    <name type="scientific">Pteropus vampyrus</name>
    <name type="common">Large flying fox</name>
    <dbReference type="NCBI Taxonomy" id="132908"/>
    <lineage>
        <taxon>Eukaryota</taxon>
        <taxon>Metazoa</taxon>
        <taxon>Chordata</taxon>
        <taxon>Craniata</taxon>
        <taxon>Vertebrata</taxon>
        <taxon>Euteleostomi</taxon>
        <taxon>Mammalia</taxon>
        <taxon>Eutheria</taxon>
        <taxon>Laurasiatheria</taxon>
        <taxon>Chiroptera</taxon>
        <taxon>Yinpterochiroptera</taxon>
        <taxon>Pteropodoidea</taxon>
        <taxon>Pteropodidae</taxon>
        <taxon>Pteropodinae</taxon>
        <taxon>Pteropus</taxon>
    </lineage>
</organism>
<dbReference type="CDD" id="cd23577">
    <property type="entry name" value="TFP_LU_ECD_PATE1"/>
    <property type="match status" value="1"/>
</dbReference>
<protein>
    <submittedName>
        <fullName evidence="4">Prostate and testis expressed protein 1</fullName>
    </submittedName>
</protein>
<dbReference type="RefSeq" id="XP_023390485.1">
    <property type="nucleotide sequence ID" value="XM_023534717.1"/>
</dbReference>
<dbReference type="Proteomes" id="UP000515202">
    <property type="component" value="Unplaced"/>
</dbReference>
<gene>
    <name evidence="4" type="primary">PATE1</name>
</gene>
<keyword evidence="1" id="KW-0732">Signal</keyword>
<feature type="domain" description="UPAR/Ly6" evidence="2">
    <location>
        <begin position="46"/>
        <end position="125"/>
    </location>
</feature>
<evidence type="ECO:0000313" key="4">
    <source>
        <dbReference type="RefSeq" id="XP_023390485.1"/>
    </source>
</evidence>
<keyword evidence="3" id="KW-1185">Reference proteome</keyword>
<sequence>MNKSLLLGFLILLCCFKVLSGSFLNSEPTNLLSLLFPYSPGQIIETVQCRMCHMQFPREECSRGKGMCVATLEEACVTGRIFKSDGSPFLSFKGCLKKCANVNDVKWNNYSVNLRCCRGYNLCNENF</sequence>
<evidence type="ECO:0000313" key="3">
    <source>
        <dbReference type="Proteomes" id="UP000515202"/>
    </source>
</evidence>
<evidence type="ECO:0000259" key="2">
    <source>
        <dbReference type="Pfam" id="PF00021"/>
    </source>
</evidence>
<dbReference type="CTD" id="160065"/>
<proteinExistence type="predicted"/>